<keyword evidence="1" id="KW-0812">Transmembrane</keyword>
<name>A0A151JIZ6_9VIBR</name>
<organism evidence="2 3">
    <name type="scientific">Vibrio cidicii</name>
    <dbReference type="NCBI Taxonomy" id="1763883"/>
    <lineage>
        <taxon>Bacteria</taxon>
        <taxon>Pseudomonadati</taxon>
        <taxon>Pseudomonadota</taxon>
        <taxon>Gammaproteobacteria</taxon>
        <taxon>Vibrionales</taxon>
        <taxon>Vibrionaceae</taxon>
        <taxon>Vibrio</taxon>
    </lineage>
</organism>
<dbReference type="EMBL" id="LOMK01000001">
    <property type="protein sequence ID" value="KYN25533.1"/>
    <property type="molecule type" value="Genomic_DNA"/>
</dbReference>
<proteinExistence type="predicted"/>
<gene>
    <name evidence="2" type="ORF">AUQ44_08515</name>
</gene>
<sequence>MDSTTVLIYFAAGAWAIQIVFGYLQIRAFNRMLQAMAHKGQVKIGRTQSRWKPRTVVVLAEDSAHRIVDAKVMKGISVFARPKTLSSLIGQVFPLPQVLLSQLDMNVQEALSVAISKQ</sequence>
<feature type="transmembrane region" description="Helical" evidence="1">
    <location>
        <begin position="6"/>
        <end position="26"/>
    </location>
</feature>
<comment type="caution">
    <text evidence="2">The sequence shown here is derived from an EMBL/GenBank/DDBJ whole genome shotgun (WGS) entry which is preliminary data.</text>
</comment>
<evidence type="ECO:0000313" key="2">
    <source>
        <dbReference type="EMBL" id="KYN25533.1"/>
    </source>
</evidence>
<accession>A0A151JIZ6</accession>
<protein>
    <submittedName>
        <fullName evidence="2">Transcriptional regulator</fullName>
    </submittedName>
</protein>
<keyword evidence="1" id="KW-1133">Transmembrane helix</keyword>
<keyword evidence="1" id="KW-0472">Membrane</keyword>
<dbReference type="Proteomes" id="UP000075349">
    <property type="component" value="Unassembled WGS sequence"/>
</dbReference>
<dbReference type="Pfam" id="PF06923">
    <property type="entry name" value="GutM"/>
    <property type="match status" value="1"/>
</dbReference>
<evidence type="ECO:0000313" key="3">
    <source>
        <dbReference type="Proteomes" id="UP000075349"/>
    </source>
</evidence>
<evidence type="ECO:0000256" key="1">
    <source>
        <dbReference type="SAM" id="Phobius"/>
    </source>
</evidence>
<reference evidence="3" key="1">
    <citation type="submission" date="2015-12" db="EMBL/GenBank/DDBJ databases">
        <authorList>
            <person name="Tarr C.L."/>
            <person name="Gladney L.M."/>
        </authorList>
    </citation>
    <scope>NUCLEOTIDE SEQUENCE [LARGE SCALE GENOMIC DNA]</scope>
    <source>
        <strain evidence="3">2756-81</strain>
    </source>
</reference>
<dbReference type="AlphaFoldDB" id="A0A151JIZ6"/>
<dbReference type="InterPro" id="IPR009693">
    <property type="entry name" value="Glucitol_operon_activator"/>
</dbReference>